<dbReference type="Gene3D" id="4.10.60.10">
    <property type="entry name" value="Zinc finger, CCHC-type"/>
    <property type="match status" value="1"/>
</dbReference>
<dbReference type="OrthoDB" id="444325at2759"/>
<keyword evidence="1" id="KW-0479">Metal-binding</keyword>
<dbReference type="EMBL" id="CAJVPS010000461">
    <property type="protein sequence ID" value="CAG8487745.1"/>
    <property type="molecule type" value="Genomic_DNA"/>
</dbReference>
<dbReference type="GO" id="GO:0003676">
    <property type="term" value="F:nucleic acid binding"/>
    <property type="evidence" value="ECO:0007669"/>
    <property type="project" value="InterPro"/>
</dbReference>
<dbReference type="Pfam" id="PF04677">
    <property type="entry name" value="CwfJ_C_1"/>
    <property type="match status" value="1"/>
</dbReference>
<sequence length="566" mass="64671">MGVMHSIMSETKPIKVLATGSANGQIKRLFETVTKINEKWGPFDMHLCVGDLFGEQEDSEEIELLIKGEIKVPINAYFMYGRNRIPSKISEQIRNNSGQVCENLTFLEGERGVILTAHGARIAYVNGIPDFSKFDSIKNEAVDIFLSYEWPQFITRFSGQNITHVPKNFQDHESQIIAEMSLSIKPRYHFATAASKFFQREPYKNDPSLTNNDAIIMDLDTQKTFATWFVGLADVSSAMNQSKETENKWYYGFNLVPLLHLDQSSKIEIPPNITECPLSFTKLKKGKKRAIEVSPPPERYKCYKCGKPGHWIDECTFLKCFECNKEGHSTRWCPNRQEPCWFCLSNPKASKHLVVSVGTEVYLAIAKGGLIDTTNQLVSPIIPGGGHVLIVSLAHYETFASATEDVQDKISEEIQKYKESLREMFKHYGANMLTFQVSVYGLRHHAHIQVVPIPVKYDSEFIKATFIEEADLEGFTLEEGPLVTYKDDKFKECNFSVELPNGEILTYHFEDSKDFDQQFGRRVLADMFGTSERASWKACSLNQDKEKQDREQFRSAFKDFDFTLKE</sequence>
<dbReference type="SMART" id="SM00343">
    <property type="entry name" value="ZnF_C2HC"/>
    <property type="match status" value="2"/>
</dbReference>
<keyword evidence="1" id="KW-0863">Zinc-finger</keyword>
<dbReference type="Pfam" id="PF00098">
    <property type="entry name" value="zf-CCHC"/>
    <property type="match status" value="1"/>
</dbReference>
<evidence type="ECO:0000313" key="3">
    <source>
        <dbReference type="EMBL" id="CAG8487745.1"/>
    </source>
</evidence>
<feature type="domain" description="CCHC-type" evidence="2">
    <location>
        <begin position="319"/>
        <end position="335"/>
    </location>
</feature>
<dbReference type="PANTHER" id="PTHR12072:SF4">
    <property type="entry name" value="CWF19-LIKE PROTEIN 1"/>
    <property type="match status" value="1"/>
</dbReference>
<evidence type="ECO:0000259" key="2">
    <source>
        <dbReference type="PROSITE" id="PS50158"/>
    </source>
</evidence>
<dbReference type="InterPro" id="IPR006768">
    <property type="entry name" value="Cwf19-like_C_dom-1"/>
</dbReference>
<feature type="domain" description="CCHC-type" evidence="2">
    <location>
        <begin position="301"/>
        <end position="315"/>
    </location>
</feature>
<dbReference type="AlphaFoldDB" id="A0A9N8WIE2"/>
<dbReference type="Gene3D" id="3.30.428.10">
    <property type="entry name" value="HIT-like"/>
    <property type="match status" value="1"/>
</dbReference>
<dbReference type="GO" id="GO:0000398">
    <property type="term" value="P:mRNA splicing, via spliceosome"/>
    <property type="evidence" value="ECO:0007669"/>
    <property type="project" value="TreeGrafter"/>
</dbReference>
<name>A0A9N8WIE2_9GLOM</name>
<dbReference type="Pfam" id="PF04676">
    <property type="entry name" value="CwfJ_C_2"/>
    <property type="match status" value="1"/>
</dbReference>
<keyword evidence="4" id="KW-1185">Reference proteome</keyword>
<dbReference type="SUPFAM" id="SSF54197">
    <property type="entry name" value="HIT-like"/>
    <property type="match status" value="1"/>
</dbReference>
<dbReference type="PANTHER" id="PTHR12072">
    <property type="entry name" value="CWF19, CELL CYCLE CONTROL PROTEIN"/>
    <property type="match status" value="1"/>
</dbReference>
<evidence type="ECO:0000313" key="4">
    <source>
        <dbReference type="Proteomes" id="UP000789508"/>
    </source>
</evidence>
<dbReference type="GO" id="GO:0061632">
    <property type="term" value="F:RNA lariat debranching enzyme activator activity"/>
    <property type="evidence" value="ECO:0007669"/>
    <property type="project" value="TreeGrafter"/>
</dbReference>
<dbReference type="InterPro" id="IPR001878">
    <property type="entry name" value="Znf_CCHC"/>
</dbReference>
<dbReference type="Proteomes" id="UP000789508">
    <property type="component" value="Unassembled WGS sequence"/>
</dbReference>
<dbReference type="CDD" id="cd07380">
    <property type="entry name" value="MPP_CWF19_N"/>
    <property type="match status" value="1"/>
</dbReference>
<dbReference type="PROSITE" id="PS50158">
    <property type="entry name" value="ZF_CCHC"/>
    <property type="match status" value="2"/>
</dbReference>
<protein>
    <submittedName>
        <fullName evidence="3">9220_t:CDS:1</fullName>
    </submittedName>
</protein>
<reference evidence="3" key="1">
    <citation type="submission" date="2021-06" db="EMBL/GenBank/DDBJ databases">
        <authorList>
            <person name="Kallberg Y."/>
            <person name="Tangrot J."/>
            <person name="Rosling A."/>
        </authorList>
    </citation>
    <scope>NUCLEOTIDE SEQUENCE</scope>
    <source>
        <strain evidence="3">FL130A</strain>
    </source>
</reference>
<proteinExistence type="predicted"/>
<evidence type="ECO:0000256" key="1">
    <source>
        <dbReference type="PROSITE-ProRule" id="PRU00047"/>
    </source>
</evidence>
<dbReference type="InterPro" id="IPR040194">
    <property type="entry name" value="Cwf19-like"/>
</dbReference>
<gene>
    <name evidence="3" type="ORF">ALEPTO_LOCUS2821</name>
</gene>
<accession>A0A9N8WIE2</accession>
<dbReference type="GO" id="GO:0071014">
    <property type="term" value="C:post-mRNA release spliceosomal complex"/>
    <property type="evidence" value="ECO:0007669"/>
    <property type="project" value="TreeGrafter"/>
</dbReference>
<dbReference type="InterPro" id="IPR006767">
    <property type="entry name" value="Cwf19-like_C_dom-2"/>
</dbReference>
<comment type="caution">
    <text evidence="3">The sequence shown here is derived from an EMBL/GenBank/DDBJ whole genome shotgun (WGS) entry which is preliminary data.</text>
</comment>
<keyword evidence="1" id="KW-0862">Zinc</keyword>
<dbReference type="InterPro" id="IPR036875">
    <property type="entry name" value="Znf_CCHC_sf"/>
</dbReference>
<dbReference type="GO" id="GO:0008270">
    <property type="term" value="F:zinc ion binding"/>
    <property type="evidence" value="ECO:0007669"/>
    <property type="project" value="UniProtKB-KW"/>
</dbReference>
<dbReference type="SUPFAM" id="SSF57756">
    <property type="entry name" value="Retrovirus zinc finger-like domains"/>
    <property type="match status" value="1"/>
</dbReference>
<organism evidence="3 4">
    <name type="scientific">Ambispora leptoticha</name>
    <dbReference type="NCBI Taxonomy" id="144679"/>
    <lineage>
        <taxon>Eukaryota</taxon>
        <taxon>Fungi</taxon>
        <taxon>Fungi incertae sedis</taxon>
        <taxon>Mucoromycota</taxon>
        <taxon>Glomeromycotina</taxon>
        <taxon>Glomeromycetes</taxon>
        <taxon>Archaeosporales</taxon>
        <taxon>Ambisporaceae</taxon>
        <taxon>Ambispora</taxon>
    </lineage>
</organism>
<dbReference type="InterPro" id="IPR036265">
    <property type="entry name" value="HIT-like_sf"/>
</dbReference>